<reference evidence="3 4" key="1">
    <citation type="submission" date="2018-06" db="EMBL/GenBank/DDBJ databases">
        <authorList>
            <consortium name="Pathogen Informatics"/>
            <person name="Doyle S."/>
        </authorList>
    </citation>
    <scope>NUCLEOTIDE SEQUENCE [LARGE SCALE GENOMIC DNA]</scope>
    <source>
        <strain evidence="3 4">NCTC13067</strain>
    </source>
</reference>
<dbReference type="PANTHER" id="PTHR48081">
    <property type="entry name" value="AB HYDROLASE SUPERFAMILY PROTEIN C4A8.06C"/>
    <property type="match status" value="1"/>
</dbReference>
<dbReference type="InterPro" id="IPR029058">
    <property type="entry name" value="AB_hydrolase_fold"/>
</dbReference>
<dbReference type="InterPro" id="IPR050300">
    <property type="entry name" value="GDXG_lipolytic_enzyme"/>
</dbReference>
<dbReference type="PANTHER" id="PTHR48081:SF6">
    <property type="entry name" value="PEPTIDASE S9 PROLYL OLIGOPEPTIDASE CATALYTIC DOMAIN-CONTAINING PROTEIN"/>
    <property type="match status" value="1"/>
</dbReference>
<dbReference type="Pfam" id="PF20434">
    <property type="entry name" value="BD-FAE"/>
    <property type="match status" value="1"/>
</dbReference>
<gene>
    <name evidence="3" type="ORF">NCTC13067_01537</name>
</gene>
<organism evidence="3 4">
    <name type="scientific">Prevotella denticola</name>
    <dbReference type="NCBI Taxonomy" id="28129"/>
    <lineage>
        <taxon>Bacteria</taxon>
        <taxon>Pseudomonadati</taxon>
        <taxon>Bacteroidota</taxon>
        <taxon>Bacteroidia</taxon>
        <taxon>Bacteroidales</taxon>
        <taxon>Prevotellaceae</taxon>
        <taxon>Prevotella</taxon>
    </lineage>
</organism>
<dbReference type="EMBL" id="UGTM01000001">
    <property type="protein sequence ID" value="SUB87856.1"/>
    <property type="molecule type" value="Genomic_DNA"/>
</dbReference>
<keyword evidence="1" id="KW-0378">Hydrolase</keyword>
<dbReference type="SUPFAM" id="SSF53474">
    <property type="entry name" value="alpha/beta-Hydrolases"/>
    <property type="match status" value="1"/>
</dbReference>
<proteinExistence type="predicted"/>
<dbReference type="InterPro" id="IPR049492">
    <property type="entry name" value="BD-FAE-like_dom"/>
</dbReference>
<accession>A0A379E5A6</accession>
<dbReference type="Gene3D" id="3.40.50.1820">
    <property type="entry name" value="alpha/beta hydrolase"/>
    <property type="match status" value="1"/>
</dbReference>
<evidence type="ECO:0000256" key="1">
    <source>
        <dbReference type="ARBA" id="ARBA00022801"/>
    </source>
</evidence>
<dbReference type="GO" id="GO:0016787">
    <property type="term" value="F:hydrolase activity"/>
    <property type="evidence" value="ECO:0007669"/>
    <property type="project" value="UniProtKB-KW"/>
</dbReference>
<protein>
    <submittedName>
        <fullName evidence="3">Predicted esterase</fullName>
    </submittedName>
</protein>
<dbReference type="Proteomes" id="UP000255469">
    <property type="component" value="Unassembled WGS sequence"/>
</dbReference>
<feature type="domain" description="BD-FAE-like" evidence="2">
    <location>
        <begin position="127"/>
        <end position="308"/>
    </location>
</feature>
<evidence type="ECO:0000259" key="2">
    <source>
        <dbReference type="Pfam" id="PF20434"/>
    </source>
</evidence>
<sequence length="352" mass="39777">MPFVIPCCKYTKNSKYLRLKPYLFVNFATIRLKSHTFSCFLLQPRRHLLLWRHCREVMQADAGRDNMCGGQETKTEYRMKFRKLFLAIGLAAVCTTVSAQSSFEVKLYSGQPPYTNGDSRDTAKVRVFLPMEKEATGRAVVICPGGAYETLSMEKEGYDWGEFFQNQGIAAIVLKYRMPHGNPDVPVSDAEQAMRLVRINAASWKISRNDIGIMGFSAGGHLAATIATRSLGEAKPNFQILFYPVISMLEGYGHDRSRTNFLGQHPGKRDEKKYSADMNVSRVTPRAFIALSDDDDTVPPANGVNYYSELYRNDVRASLHVYPGGGHGWGSKIGFRYHEEMMMDLKAWLKSF</sequence>
<dbReference type="AlphaFoldDB" id="A0A379E5A6"/>
<evidence type="ECO:0000313" key="4">
    <source>
        <dbReference type="Proteomes" id="UP000255469"/>
    </source>
</evidence>
<name>A0A379E5A6_9BACT</name>
<evidence type="ECO:0000313" key="3">
    <source>
        <dbReference type="EMBL" id="SUB87856.1"/>
    </source>
</evidence>